<organism evidence="3 4">
    <name type="scientific">Dreissena polymorpha</name>
    <name type="common">Zebra mussel</name>
    <name type="synonym">Mytilus polymorpha</name>
    <dbReference type="NCBI Taxonomy" id="45954"/>
    <lineage>
        <taxon>Eukaryota</taxon>
        <taxon>Metazoa</taxon>
        <taxon>Spiralia</taxon>
        <taxon>Lophotrochozoa</taxon>
        <taxon>Mollusca</taxon>
        <taxon>Bivalvia</taxon>
        <taxon>Autobranchia</taxon>
        <taxon>Heteroconchia</taxon>
        <taxon>Euheterodonta</taxon>
        <taxon>Imparidentia</taxon>
        <taxon>Neoheterodontei</taxon>
        <taxon>Myida</taxon>
        <taxon>Dreissenoidea</taxon>
        <taxon>Dreissenidae</taxon>
        <taxon>Dreissena</taxon>
    </lineage>
</organism>
<dbReference type="InterPro" id="IPR008906">
    <property type="entry name" value="HATC_C_dom"/>
</dbReference>
<evidence type="ECO:0000259" key="2">
    <source>
        <dbReference type="Pfam" id="PF05699"/>
    </source>
</evidence>
<feature type="compositionally biased region" description="Basic and acidic residues" evidence="1">
    <location>
        <begin position="362"/>
        <end position="381"/>
    </location>
</feature>
<feature type="domain" description="HAT C-terminal dimerisation" evidence="2">
    <location>
        <begin position="241"/>
        <end position="292"/>
    </location>
</feature>
<keyword evidence="4" id="KW-1185">Reference proteome</keyword>
<dbReference type="Proteomes" id="UP000828390">
    <property type="component" value="Unassembled WGS sequence"/>
</dbReference>
<accession>A0A9D4FY02</accession>
<feature type="region of interest" description="Disordered" evidence="1">
    <location>
        <begin position="430"/>
        <end position="463"/>
    </location>
</feature>
<feature type="compositionally biased region" description="Basic and acidic residues" evidence="1">
    <location>
        <begin position="430"/>
        <end position="439"/>
    </location>
</feature>
<dbReference type="InterPro" id="IPR012337">
    <property type="entry name" value="RNaseH-like_sf"/>
</dbReference>
<dbReference type="PANTHER" id="PTHR46880:SF9">
    <property type="entry name" value="ZINC FINGER PROTEIN 862"/>
    <property type="match status" value="1"/>
</dbReference>
<gene>
    <name evidence="3" type="ORF">DPMN_135370</name>
</gene>
<reference evidence="3" key="2">
    <citation type="submission" date="2020-11" db="EMBL/GenBank/DDBJ databases">
        <authorList>
            <person name="McCartney M.A."/>
            <person name="Auch B."/>
            <person name="Kono T."/>
            <person name="Mallez S."/>
            <person name="Becker A."/>
            <person name="Gohl D.M."/>
            <person name="Silverstein K.A.T."/>
            <person name="Koren S."/>
            <person name="Bechman K.B."/>
            <person name="Herman A."/>
            <person name="Abrahante J.E."/>
            <person name="Garbe J."/>
        </authorList>
    </citation>
    <scope>NUCLEOTIDE SEQUENCE</scope>
    <source>
        <strain evidence="3">Duluth1</strain>
        <tissue evidence="3">Whole animal</tissue>
    </source>
</reference>
<reference evidence="3" key="1">
    <citation type="journal article" date="2019" name="bioRxiv">
        <title>The Genome of the Zebra Mussel, Dreissena polymorpha: A Resource for Invasive Species Research.</title>
        <authorList>
            <person name="McCartney M.A."/>
            <person name="Auch B."/>
            <person name="Kono T."/>
            <person name="Mallez S."/>
            <person name="Zhang Y."/>
            <person name="Obille A."/>
            <person name="Becker A."/>
            <person name="Abrahante J.E."/>
            <person name="Garbe J."/>
            <person name="Badalamenti J.P."/>
            <person name="Herman A."/>
            <person name="Mangelson H."/>
            <person name="Liachko I."/>
            <person name="Sullivan S."/>
            <person name="Sone E.D."/>
            <person name="Koren S."/>
            <person name="Silverstein K.A.T."/>
            <person name="Beckman K.B."/>
            <person name="Gohl D.M."/>
        </authorList>
    </citation>
    <scope>NUCLEOTIDE SEQUENCE</scope>
    <source>
        <strain evidence="3">Duluth1</strain>
        <tissue evidence="3">Whole animal</tissue>
    </source>
</reference>
<dbReference type="AlphaFoldDB" id="A0A9D4FY02"/>
<feature type="compositionally biased region" description="Polar residues" evidence="1">
    <location>
        <begin position="440"/>
        <end position="462"/>
    </location>
</feature>
<feature type="compositionally biased region" description="Polar residues" evidence="1">
    <location>
        <begin position="324"/>
        <end position="338"/>
    </location>
</feature>
<comment type="caution">
    <text evidence="3">The sequence shown here is derived from an EMBL/GenBank/DDBJ whole genome shotgun (WGS) entry which is preliminary data.</text>
</comment>
<evidence type="ECO:0000256" key="1">
    <source>
        <dbReference type="SAM" id="MobiDB-lite"/>
    </source>
</evidence>
<name>A0A9D4FY02_DREPO</name>
<protein>
    <recommendedName>
        <fullName evidence="2">HAT C-terminal dimerisation domain-containing protein</fullName>
    </recommendedName>
</protein>
<feature type="region of interest" description="Disordered" evidence="1">
    <location>
        <begin position="323"/>
        <end position="384"/>
    </location>
</feature>
<dbReference type="OrthoDB" id="6117985at2759"/>
<dbReference type="Pfam" id="PF05699">
    <property type="entry name" value="Dimer_Tnp_hAT"/>
    <property type="match status" value="1"/>
</dbReference>
<evidence type="ECO:0000313" key="4">
    <source>
        <dbReference type="Proteomes" id="UP000828390"/>
    </source>
</evidence>
<evidence type="ECO:0000313" key="3">
    <source>
        <dbReference type="EMBL" id="KAH3807038.1"/>
    </source>
</evidence>
<proteinExistence type="predicted"/>
<dbReference type="PANTHER" id="PTHR46880">
    <property type="entry name" value="RAS-ASSOCIATING DOMAIN-CONTAINING PROTEIN"/>
    <property type="match status" value="1"/>
</dbReference>
<dbReference type="GO" id="GO:0046983">
    <property type="term" value="F:protein dimerization activity"/>
    <property type="evidence" value="ECO:0007669"/>
    <property type="project" value="InterPro"/>
</dbReference>
<sequence>MVYPTRVSGTRWVGHLQTAIGNFLKGYDIFVTHLGQLQNRDVSISRTEKGNKAKGFYACAQTKSVWLMLHFLLDVLEILSGISRKFQSQTACVSEVLSEIDMAVVGLEKMKNRNGMKLRQAMETAPAQLTGDDRSFISARQKFLTAIVESLHQRFTDKPGILAAVSAFNLSLFPSEAKDLQDYGDDEVDQLVDHFGTALEDAGVEINQVAHEWTKLKQLMPTRFSGSVSSFTWADVNSKLGKVCPNILALVDLVYTIPASSADAERGFSYLKNTKSASRNTLLDTNLSNQMMVVLETEAVQDYDPTEAVHLWNAAAMRRLRQEPSCNRGSTTRQLGENTEQKARTVPSTAPKESELQMIESSDSHTEEETSLVRRDEEHVTQSKVSTKYELTIGEQELSKSEEIVSHEKNCVSLQTTEQVDQDQVLKKISGHEGSKSSDSDAQNSQVKCSESDQNNNVPDFNNKQDKIVGSNCAIPIFLCKTTQTETISEQLLELDEEAYTSDSDVYEHEYYNCEKDCSEFENHVEYADRLKLAKNAYEEFLTILNCE</sequence>
<dbReference type="SUPFAM" id="SSF53098">
    <property type="entry name" value="Ribonuclease H-like"/>
    <property type="match status" value="1"/>
</dbReference>
<dbReference type="EMBL" id="JAIWYP010000006">
    <property type="protein sequence ID" value="KAH3807038.1"/>
    <property type="molecule type" value="Genomic_DNA"/>
</dbReference>